<keyword evidence="2" id="KW-0963">Cytoplasm</keyword>
<protein>
    <recommendedName>
        <fullName evidence="5">AIP/AIPL N-terminal FKBP-type PPIase domain-containing protein</fullName>
    </recommendedName>
</protein>
<dbReference type="PANTHER" id="PTHR11242">
    <property type="entry name" value="ARYL HYDROCARBON RECEPTOR INTERACTING PROTEIN RELATED"/>
    <property type="match status" value="1"/>
</dbReference>
<evidence type="ECO:0000256" key="3">
    <source>
        <dbReference type="ARBA" id="ARBA00022737"/>
    </source>
</evidence>
<evidence type="ECO:0000256" key="2">
    <source>
        <dbReference type="ARBA" id="ARBA00022490"/>
    </source>
</evidence>
<accession>A0AAD9UFC7</accession>
<evidence type="ECO:0000259" key="5">
    <source>
        <dbReference type="Pfam" id="PF23322"/>
    </source>
</evidence>
<dbReference type="SMART" id="SM00028">
    <property type="entry name" value="TPR"/>
    <property type="match status" value="3"/>
</dbReference>
<dbReference type="AlphaFoldDB" id="A0AAD9UFC7"/>
<comment type="caution">
    <text evidence="6">The sequence shown here is derived from an EMBL/GenBank/DDBJ whole genome shotgun (WGS) entry which is preliminary data.</text>
</comment>
<keyword evidence="4" id="KW-0802">TPR repeat</keyword>
<sequence>MSTVAVGNDCNIQKRILHAGKGDLPSYLDGTKVYFHYQTRCCNDDRTVMDDTHKQNKPMELYIGKKFKFEVWETCIKSMKLHEVASFTVHPVLLGAYPMVAKSLRDIYSGTHKGHSHCCGMTLKEEGLGYEDLDKLMKEPQPLEFIIEVLTVEPAGEFRKEIWAMDENEKIALLPELREEGNALYKAGDYKNAAAKYADAIGILEQLLLTEKPGEEEWVSWDRQKIPFLLNFSQCHLLLGNYYAVIEHTSDVIKKDPGNVKALFRRARAHVAVWNPDEAEADLNEALKLDSSLDKVVKKELSTLEQKRKEKDLEDKQMYQGKIFK</sequence>
<evidence type="ECO:0000313" key="6">
    <source>
        <dbReference type="EMBL" id="KAK2187235.1"/>
    </source>
</evidence>
<dbReference type="Gene3D" id="3.10.50.40">
    <property type="match status" value="1"/>
</dbReference>
<dbReference type="GO" id="GO:0005737">
    <property type="term" value="C:cytoplasm"/>
    <property type="evidence" value="ECO:0007669"/>
    <property type="project" value="UniProtKB-SubCell"/>
</dbReference>
<dbReference type="InterPro" id="IPR039663">
    <property type="entry name" value="AIP/AIPL1/TTC9"/>
</dbReference>
<dbReference type="PANTHER" id="PTHR11242:SF0">
    <property type="entry name" value="TPR_REGION DOMAIN-CONTAINING PROTEIN"/>
    <property type="match status" value="1"/>
</dbReference>
<comment type="subcellular location">
    <subcellularLocation>
        <location evidence="1">Cytoplasm</location>
    </subcellularLocation>
</comment>
<evidence type="ECO:0000256" key="1">
    <source>
        <dbReference type="ARBA" id="ARBA00004496"/>
    </source>
</evidence>
<keyword evidence="7" id="KW-1185">Reference proteome</keyword>
<dbReference type="Proteomes" id="UP001209878">
    <property type="component" value="Unassembled WGS sequence"/>
</dbReference>
<keyword evidence="3" id="KW-0677">Repeat</keyword>
<feature type="domain" description="AIP/AIPL N-terminal FKBP-type PPIase" evidence="5">
    <location>
        <begin position="26"/>
        <end position="149"/>
    </location>
</feature>
<dbReference type="Pfam" id="PF23322">
    <property type="entry name" value="PPIase_AIP"/>
    <property type="match status" value="1"/>
</dbReference>
<name>A0AAD9UFC7_RIDPI</name>
<dbReference type="SUPFAM" id="SSF48452">
    <property type="entry name" value="TPR-like"/>
    <property type="match status" value="1"/>
</dbReference>
<reference evidence="6" key="1">
    <citation type="journal article" date="2023" name="Mol. Biol. Evol.">
        <title>Third-Generation Sequencing Reveals the Adaptive Role of the Epigenome in Three Deep-Sea Polychaetes.</title>
        <authorList>
            <person name="Perez M."/>
            <person name="Aroh O."/>
            <person name="Sun Y."/>
            <person name="Lan Y."/>
            <person name="Juniper S.K."/>
            <person name="Young C.R."/>
            <person name="Angers B."/>
            <person name="Qian P.Y."/>
        </authorList>
    </citation>
    <scope>NUCLEOTIDE SEQUENCE</scope>
    <source>
        <strain evidence="6">R07B-5</strain>
    </source>
</reference>
<dbReference type="GO" id="GO:0003755">
    <property type="term" value="F:peptidyl-prolyl cis-trans isomerase activity"/>
    <property type="evidence" value="ECO:0007669"/>
    <property type="project" value="InterPro"/>
</dbReference>
<dbReference type="InterPro" id="IPR056277">
    <property type="entry name" value="PPIase_AIP"/>
</dbReference>
<organism evidence="6 7">
    <name type="scientific">Ridgeia piscesae</name>
    <name type="common">Tubeworm</name>
    <dbReference type="NCBI Taxonomy" id="27915"/>
    <lineage>
        <taxon>Eukaryota</taxon>
        <taxon>Metazoa</taxon>
        <taxon>Spiralia</taxon>
        <taxon>Lophotrochozoa</taxon>
        <taxon>Annelida</taxon>
        <taxon>Polychaeta</taxon>
        <taxon>Sedentaria</taxon>
        <taxon>Canalipalpata</taxon>
        <taxon>Sabellida</taxon>
        <taxon>Siboglinidae</taxon>
        <taxon>Ridgeia</taxon>
    </lineage>
</organism>
<evidence type="ECO:0000256" key="4">
    <source>
        <dbReference type="ARBA" id="ARBA00022803"/>
    </source>
</evidence>
<dbReference type="EMBL" id="JAODUO010000173">
    <property type="protein sequence ID" value="KAK2187235.1"/>
    <property type="molecule type" value="Genomic_DNA"/>
</dbReference>
<dbReference type="InterPro" id="IPR046357">
    <property type="entry name" value="PPIase_dom_sf"/>
</dbReference>
<dbReference type="InterPro" id="IPR019734">
    <property type="entry name" value="TPR_rpt"/>
</dbReference>
<dbReference type="InterPro" id="IPR011990">
    <property type="entry name" value="TPR-like_helical_dom_sf"/>
</dbReference>
<dbReference type="Gene3D" id="1.25.40.10">
    <property type="entry name" value="Tetratricopeptide repeat domain"/>
    <property type="match status" value="1"/>
</dbReference>
<dbReference type="FunFam" id="1.25.40.10:FF:000052">
    <property type="entry name" value="Aryl-hydrocarbon-interacting protein-like 1"/>
    <property type="match status" value="1"/>
</dbReference>
<evidence type="ECO:0000313" key="7">
    <source>
        <dbReference type="Proteomes" id="UP001209878"/>
    </source>
</evidence>
<proteinExistence type="predicted"/>
<dbReference type="SUPFAM" id="SSF54534">
    <property type="entry name" value="FKBP-like"/>
    <property type="match status" value="1"/>
</dbReference>
<gene>
    <name evidence="6" type="ORF">NP493_172g02037</name>
</gene>